<dbReference type="InParanoid" id="L2GUE2"/>
<dbReference type="GeneID" id="19879056"/>
<dbReference type="HOGENOM" id="CLU_112121_1_0_1"/>
<dbReference type="STRING" id="948595.L2GUE2"/>
<keyword evidence="2" id="KW-0813">Transport</keyword>
<evidence type="ECO:0000256" key="4">
    <source>
        <dbReference type="SAM" id="Coils"/>
    </source>
</evidence>
<reference evidence="6" key="1">
    <citation type="submission" date="2011-03" db="EMBL/GenBank/DDBJ databases">
        <title>The genome sequence of Vavraia culicis strain floridensis.</title>
        <authorList>
            <consortium name="The Broad Institute Genome Sequencing Platform"/>
            <person name="Cuomo C."/>
            <person name="Becnel J."/>
            <person name="Sanscrainte N."/>
            <person name="Young S.K."/>
            <person name="Zeng Q."/>
            <person name="Gargeya S."/>
            <person name="Fitzgerald M."/>
            <person name="Haas B."/>
            <person name="Abouelleil A."/>
            <person name="Alvarado L."/>
            <person name="Arachchi H.M."/>
            <person name="Berlin A."/>
            <person name="Chapman S.B."/>
            <person name="Gearin G."/>
            <person name="Goldberg J."/>
            <person name="Griggs A."/>
            <person name="Gujja S."/>
            <person name="Hansen M."/>
            <person name="Heiman D."/>
            <person name="Howarth C."/>
            <person name="Larimer J."/>
            <person name="Lui A."/>
            <person name="MacDonald P.J.P."/>
            <person name="McCowen C."/>
            <person name="Montmayeur A."/>
            <person name="Murphy C."/>
            <person name="Neiman D."/>
            <person name="Pearson M."/>
            <person name="Priest M."/>
            <person name="Roberts A."/>
            <person name="Saif S."/>
            <person name="Shea T."/>
            <person name="Sisk P."/>
            <person name="Stolte C."/>
            <person name="Sykes S."/>
            <person name="Wortman J."/>
            <person name="Nusbaum C."/>
            <person name="Birren B."/>
        </authorList>
    </citation>
    <scope>NUCLEOTIDE SEQUENCE [LARGE SCALE GENOMIC DNA]</scope>
    <source>
        <strain evidence="6">floridensis</strain>
    </source>
</reference>
<dbReference type="Pfam" id="PF01991">
    <property type="entry name" value="vATP-synt_E"/>
    <property type="match status" value="1"/>
</dbReference>
<keyword evidence="6" id="KW-1185">Reference proteome</keyword>
<proteinExistence type="inferred from homology"/>
<sequence>MDHERATIDKMINFIYFEAKEKINELKAKAIEDYNTEKSRLIKERSDVEELELKKRLNELKISRLKRVSEVKLEYKLEVARRKEARVNALVEIVKKRLRGVHLNQQLINQTMDVVGDETDVVVYVLARDRSRVSKGEVRELDSDKLGGIVVMSRDGTVLVDNSYLTRLEKMREQHMPRISKELFKGRERVK</sequence>
<dbReference type="GO" id="GO:0046961">
    <property type="term" value="F:proton-transporting ATPase activity, rotational mechanism"/>
    <property type="evidence" value="ECO:0007669"/>
    <property type="project" value="InterPro"/>
</dbReference>
<gene>
    <name evidence="5" type="ORF">VCUG_01175</name>
</gene>
<evidence type="ECO:0008006" key="7">
    <source>
        <dbReference type="Google" id="ProtNLM"/>
    </source>
</evidence>
<evidence type="ECO:0000313" key="5">
    <source>
        <dbReference type="EMBL" id="ELA47291.1"/>
    </source>
</evidence>
<comment type="similarity">
    <text evidence="1">Belongs to the V-ATPase E subunit family.</text>
</comment>
<evidence type="ECO:0000313" key="6">
    <source>
        <dbReference type="Proteomes" id="UP000011081"/>
    </source>
</evidence>
<dbReference type="GO" id="GO:0033178">
    <property type="term" value="C:proton-transporting two-sector ATPase complex, catalytic domain"/>
    <property type="evidence" value="ECO:0007669"/>
    <property type="project" value="InterPro"/>
</dbReference>
<dbReference type="FunCoup" id="L2GUE2">
    <property type="interactions" value="93"/>
</dbReference>
<dbReference type="OMA" id="QHMMAFI"/>
<name>L2GUE2_VAVCU</name>
<keyword evidence="4" id="KW-0175">Coiled coil</keyword>
<evidence type="ECO:0000256" key="1">
    <source>
        <dbReference type="ARBA" id="ARBA00005901"/>
    </source>
</evidence>
<evidence type="ECO:0000256" key="2">
    <source>
        <dbReference type="ARBA" id="ARBA00022448"/>
    </source>
</evidence>
<dbReference type="VEuPathDB" id="MicrosporidiaDB:VCUG_01175"/>
<feature type="coiled-coil region" evidence="4">
    <location>
        <begin position="31"/>
        <end position="68"/>
    </location>
</feature>
<dbReference type="InterPro" id="IPR002842">
    <property type="entry name" value="ATPase_V1_Esu"/>
</dbReference>
<protein>
    <recommendedName>
        <fullName evidence="7">V-type proton ATPase subunit E</fullName>
    </recommendedName>
</protein>
<dbReference type="AlphaFoldDB" id="L2GUE2"/>
<dbReference type="Gene3D" id="6.10.250.1620">
    <property type="match status" value="1"/>
</dbReference>
<organism evidence="5 6">
    <name type="scientific">Vavraia culicis (isolate floridensis)</name>
    <name type="common">Microsporidian parasite</name>
    <dbReference type="NCBI Taxonomy" id="948595"/>
    <lineage>
        <taxon>Eukaryota</taxon>
        <taxon>Fungi</taxon>
        <taxon>Fungi incertae sedis</taxon>
        <taxon>Microsporidia</taxon>
        <taxon>Pleistophoridae</taxon>
        <taxon>Vavraia</taxon>
    </lineage>
</organism>
<accession>L2GUE2</accession>
<keyword evidence="3" id="KW-0406">Ion transport</keyword>
<dbReference type="RefSeq" id="XP_008074194.1">
    <property type="nucleotide sequence ID" value="XM_008076003.1"/>
</dbReference>
<dbReference type="PANTHER" id="PTHR45715">
    <property type="entry name" value="ATPASE H+-TRANSPORTING V1 SUBUNIT E1A-RELATED"/>
    <property type="match status" value="1"/>
</dbReference>
<dbReference type="OrthoDB" id="10263003at2759"/>
<dbReference type="Proteomes" id="UP000011081">
    <property type="component" value="Unassembled WGS sequence"/>
</dbReference>
<dbReference type="EMBL" id="GL877420">
    <property type="protein sequence ID" value="ELA47291.1"/>
    <property type="molecule type" value="Genomic_DNA"/>
</dbReference>
<dbReference type="SUPFAM" id="SSF160527">
    <property type="entry name" value="V-type ATPase subunit E-like"/>
    <property type="match status" value="1"/>
</dbReference>
<evidence type="ECO:0000256" key="3">
    <source>
        <dbReference type="ARBA" id="ARBA00023065"/>
    </source>
</evidence>